<feature type="region of interest" description="Disordered" evidence="1">
    <location>
        <begin position="334"/>
        <end position="360"/>
    </location>
</feature>
<dbReference type="EMBL" id="JAQQWI010000011">
    <property type="protein sequence ID" value="KAK8017280.1"/>
    <property type="molecule type" value="Genomic_DNA"/>
</dbReference>
<gene>
    <name evidence="2" type="ORF">PG991_008356</name>
</gene>
<proteinExistence type="predicted"/>
<evidence type="ECO:0000256" key="1">
    <source>
        <dbReference type="SAM" id="MobiDB-lite"/>
    </source>
</evidence>
<organism evidence="2 3">
    <name type="scientific">Apiospora marii</name>
    <dbReference type="NCBI Taxonomy" id="335849"/>
    <lineage>
        <taxon>Eukaryota</taxon>
        <taxon>Fungi</taxon>
        <taxon>Dikarya</taxon>
        <taxon>Ascomycota</taxon>
        <taxon>Pezizomycotina</taxon>
        <taxon>Sordariomycetes</taxon>
        <taxon>Xylariomycetidae</taxon>
        <taxon>Amphisphaeriales</taxon>
        <taxon>Apiosporaceae</taxon>
        <taxon>Apiospora</taxon>
    </lineage>
</organism>
<reference evidence="2 3" key="1">
    <citation type="submission" date="2023-01" db="EMBL/GenBank/DDBJ databases">
        <title>Analysis of 21 Apiospora genomes using comparative genomics revels a genus with tremendous synthesis potential of carbohydrate active enzymes and secondary metabolites.</title>
        <authorList>
            <person name="Sorensen T."/>
        </authorList>
    </citation>
    <scope>NUCLEOTIDE SEQUENCE [LARGE SCALE GENOMIC DNA]</scope>
    <source>
        <strain evidence="2 3">CBS 20057</strain>
    </source>
</reference>
<feature type="compositionally biased region" description="Polar residues" evidence="1">
    <location>
        <begin position="13"/>
        <end position="25"/>
    </location>
</feature>
<name>A0ABR1RQP6_9PEZI</name>
<evidence type="ECO:0000313" key="2">
    <source>
        <dbReference type="EMBL" id="KAK8017280.1"/>
    </source>
</evidence>
<comment type="caution">
    <text evidence="2">The sequence shown here is derived from an EMBL/GenBank/DDBJ whole genome shotgun (WGS) entry which is preliminary data.</text>
</comment>
<accession>A0ABR1RQP6</accession>
<keyword evidence="3" id="KW-1185">Reference proteome</keyword>
<feature type="region of interest" description="Disordered" evidence="1">
    <location>
        <begin position="271"/>
        <end position="290"/>
    </location>
</feature>
<sequence>MSKETFFAAASASHANQGQPYMTSMSPASFPEPRKYGHMPYYTIPHSGVGQAMDNHQPMPSEFRVVENYDHTGAPTVPFLTRRRVIARGSHPMHKVPAPVTPPSLAAPLVAPPIASPAAVIKSVTHEAPSISTINKIDIMVDRFRCQGLTKEQVLEQHDLYPEAKELTDMDIQAHAQKLYGRGRNTYCVFRQWSPDAKFVDEAVANNYLVVTDIPKADPHGNKPRDISRRADRLNAIFVAIFSEADLLGWMTERTRLPTMMDAATGVAAARFSNGGSSDNDDDDEDEMEKKDISEFIEHPDGSVAFNPDYLERMNGEGSGPLRAAVKKSILSLPADDEDNEPGNMPACLASTPTEVSEEESDFDLVEHEDGEIIEFTENNYEDDYLII</sequence>
<evidence type="ECO:0000313" key="3">
    <source>
        <dbReference type="Proteomes" id="UP001396898"/>
    </source>
</evidence>
<dbReference type="Proteomes" id="UP001396898">
    <property type="component" value="Unassembled WGS sequence"/>
</dbReference>
<protein>
    <submittedName>
        <fullName evidence="2">Uncharacterized protein</fullName>
    </submittedName>
</protein>
<feature type="region of interest" description="Disordered" evidence="1">
    <location>
        <begin position="1"/>
        <end position="25"/>
    </location>
</feature>